<organism evidence="1 2">
    <name type="scientific">Mucuna pruriens</name>
    <name type="common">Velvet bean</name>
    <name type="synonym">Dolichos pruriens</name>
    <dbReference type="NCBI Taxonomy" id="157652"/>
    <lineage>
        <taxon>Eukaryota</taxon>
        <taxon>Viridiplantae</taxon>
        <taxon>Streptophyta</taxon>
        <taxon>Embryophyta</taxon>
        <taxon>Tracheophyta</taxon>
        <taxon>Spermatophyta</taxon>
        <taxon>Magnoliopsida</taxon>
        <taxon>eudicotyledons</taxon>
        <taxon>Gunneridae</taxon>
        <taxon>Pentapetalae</taxon>
        <taxon>rosids</taxon>
        <taxon>fabids</taxon>
        <taxon>Fabales</taxon>
        <taxon>Fabaceae</taxon>
        <taxon>Papilionoideae</taxon>
        <taxon>50 kb inversion clade</taxon>
        <taxon>NPAAA clade</taxon>
        <taxon>indigoferoid/millettioid clade</taxon>
        <taxon>Phaseoleae</taxon>
        <taxon>Mucuna</taxon>
    </lineage>
</organism>
<evidence type="ECO:0000313" key="2">
    <source>
        <dbReference type="Proteomes" id="UP000257109"/>
    </source>
</evidence>
<proteinExistence type="predicted"/>
<protein>
    <submittedName>
        <fullName evidence="1">Uncharacterized protein</fullName>
    </submittedName>
</protein>
<dbReference type="EMBL" id="QJKJ01008568">
    <property type="protein sequence ID" value="RDX79350.1"/>
    <property type="molecule type" value="Genomic_DNA"/>
</dbReference>
<sequence length="86" mass="10098">MITLMLGSIPFILIQKNILSLSGIPLKFPKWFYNFGILPEIFPQNVKEVYDYFKETSTFVQGYRMISFVASQSIIWILAWEYVIIP</sequence>
<feature type="non-terminal residue" evidence="1">
    <location>
        <position position="1"/>
    </location>
</feature>
<accession>A0A371FMD4</accession>
<gene>
    <name evidence="1" type="ORF">CR513_40241</name>
</gene>
<keyword evidence="2" id="KW-1185">Reference proteome</keyword>
<evidence type="ECO:0000313" key="1">
    <source>
        <dbReference type="EMBL" id="RDX79350.1"/>
    </source>
</evidence>
<dbReference type="Proteomes" id="UP000257109">
    <property type="component" value="Unassembled WGS sequence"/>
</dbReference>
<name>A0A371FMD4_MUCPR</name>
<dbReference type="AlphaFoldDB" id="A0A371FMD4"/>
<comment type="caution">
    <text evidence="1">The sequence shown here is derived from an EMBL/GenBank/DDBJ whole genome shotgun (WGS) entry which is preliminary data.</text>
</comment>
<reference evidence="1" key="1">
    <citation type="submission" date="2018-05" db="EMBL/GenBank/DDBJ databases">
        <title>Draft genome of Mucuna pruriens seed.</title>
        <authorList>
            <person name="Nnadi N.E."/>
            <person name="Vos R."/>
            <person name="Hasami M.H."/>
            <person name="Devisetty U.K."/>
            <person name="Aguiy J.C."/>
        </authorList>
    </citation>
    <scope>NUCLEOTIDE SEQUENCE [LARGE SCALE GENOMIC DNA]</scope>
    <source>
        <strain evidence="1">JCA_2017</strain>
    </source>
</reference>